<dbReference type="eggNOG" id="ENOG5032Z1U">
    <property type="taxonomic scope" value="Bacteria"/>
</dbReference>
<evidence type="ECO:0000313" key="1">
    <source>
        <dbReference type="EMBL" id="EGC03942.1"/>
    </source>
</evidence>
<dbReference type="EMBL" id="ADKM02000050">
    <property type="protein sequence ID" value="EGC03942.1"/>
    <property type="molecule type" value="Genomic_DNA"/>
</dbReference>
<reference evidence="1 2" key="1">
    <citation type="submission" date="2011-02" db="EMBL/GenBank/DDBJ databases">
        <authorList>
            <person name="Nelson K.E."/>
            <person name="Sutton G."/>
            <person name="Torralba M."/>
            <person name="Durkin S."/>
            <person name="Harkins D."/>
            <person name="Montgomery R."/>
            <person name="Ziemer C."/>
            <person name="Klaassens E."/>
            <person name="Ocuiv P."/>
            <person name="Morrison M."/>
        </authorList>
    </citation>
    <scope>NUCLEOTIDE SEQUENCE [LARGE SCALE GENOMIC DNA]</scope>
    <source>
        <strain evidence="1 2">8</strain>
    </source>
</reference>
<proteinExistence type="predicted"/>
<dbReference type="AlphaFoldDB" id="E9S9X7"/>
<protein>
    <submittedName>
        <fullName evidence="1">Conserved domain protein</fullName>
    </submittedName>
</protein>
<dbReference type="OrthoDB" id="2086474at2"/>
<accession>E9S9X7</accession>
<comment type="caution">
    <text evidence="1">The sequence shown here is derived from an EMBL/GenBank/DDBJ whole genome shotgun (WGS) entry which is preliminary data.</text>
</comment>
<organism evidence="1 2">
    <name type="scientific">Ruminococcus albus 8</name>
    <dbReference type="NCBI Taxonomy" id="246199"/>
    <lineage>
        <taxon>Bacteria</taxon>
        <taxon>Bacillati</taxon>
        <taxon>Bacillota</taxon>
        <taxon>Clostridia</taxon>
        <taxon>Eubacteriales</taxon>
        <taxon>Oscillospiraceae</taxon>
        <taxon>Ruminococcus</taxon>
    </lineage>
</organism>
<evidence type="ECO:0000313" key="2">
    <source>
        <dbReference type="Proteomes" id="UP000004259"/>
    </source>
</evidence>
<dbReference type="Proteomes" id="UP000004259">
    <property type="component" value="Unassembled WGS sequence"/>
</dbReference>
<name>E9S9X7_RUMAL</name>
<dbReference type="RefSeq" id="WP_002847969.1">
    <property type="nucleotide sequence ID" value="NZ_ADKM02000050.1"/>
</dbReference>
<dbReference type="STRING" id="246199.CUS_6428"/>
<sequence length="133" mass="15669">MIYELCMTDRELSCEGHKESFCIGFFTERLKAEKTAQRYLKDTAGFKDYDIGFEITEKEVIGAADSDIIYMVYGWNVNESGDETDITESICFTSRCDAQRAMEDLKKRFRRREWCISRYTLNECLWQEGFVRA</sequence>
<gene>
    <name evidence="1" type="ORF">CUS_6428</name>
</gene>
<keyword evidence="2" id="KW-1185">Reference proteome</keyword>